<feature type="transmembrane region" description="Helical" evidence="15">
    <location>
        <begin position="184"/>
        <end position="203"/>
    </location>
</feature>
<dbReference type="SUPFAM" id="SSF55874">
    <property type="entry name" value="ATPase domain of HSP90 chaperone/DNA topoisomerase II/histidine kinase"/>
    <property type="match status" value="1"/>
</dbReference>
<dbReference type="Pfam" id="PF23846">
    <property type="entry name" value="Cache_WalK"/>
    <property type="match status" value="1"/>
</dbReference>
<dbReference type="SMART" id="SM00091">
    <property type="entry name" value="PAS"/>
    <property type="match status" value="1"/>
</dbReference>
<dbReference type="eggNOG" id="COG5002">
    <property type="taxonomic scope" value="Bacteria"/>
</dbReference>
<keyword evidence="20" id="KW-1185">Reference proteome</keyword>
<dbReference type="NCBIfam" id="NF033092">
    <property type="entry name" value="HK_WalK"/>
    <property type="match status" value="1"/>
</dbReference>
<dbReference type="EMBL" id="AENN01000017">
    <property type="protein sequence ID" value="EFR30573.1"/>
    <property type="molecule type" value="Genomic_DNA"/>
</dbReference>
<dbReference type="InterPro" id="IPR035965">
    <property type="entry name" value="PAS-like_dom_sf"/>
</dbReference>
<keyword evidence="10" id="KW-0067">ATP-binding</keyword>
<evidence type="ECO:0000256" key="6">
    <source>
        <dbReference type="ARBA" id="ARBA00022679"/>
    </source>
</evidence>
<keyword evidence="11 15" id="KW-1133">Transmembrane helix</keyword>
<dbReference type="CDD" id="cd00075">
    <property type="entry name" value="HATPase"/>
    <property type="match status" value="1"/>
</dbReference>
<keyword evidence="13 15" id="KW-0472">Membrane</keyword>
<dbReference type="CDD" id="cd00082">
    <property type="entry name" value="HisKA"/>
    <property type="match status" value="1"/>
</dbReference>
<dbReference type="Proteomes" id="UP000005990">
    <property type="component" value="Unassembled WGS sequence"/>
</dbReference>
<keyword evidence="7 15" id="KW-0812">Transmembrane</keyword>
<keyword evidence="14" id="KW-0175">Coiled coil</keyword>
<dbReference type="AlphaFoldDB" id="E4KQU9"/>
<dbReference type="Pfam" id="PF00672">
    <property type="entry name" value="HAMP"/>
    <property type="match status" value="1"/>
</dbReference>
<dbReference type="SMART" id="SM00387">
    <property type="entry name" value="HATPase_c"/>
    <property type="match status" value="1"/>
</dbReference>
<keyword evidence="8" id="KW-0547">Nucleotide-binding</keyword>
<dbReference type="PANTHER" id="PTHR45453:SF1">
    <property type="entry name" value="PHOSPHATE REGULON SENSOR PROTEIN PHOR"/>
    <property type="match status" value="1"/>
</dbReference>
<dbReference type="Pfam" id="PF02518">
    <property type="entry name" value="HATPase_c"/>
    <property type="match status" value="1"/>
</dbReference>
<dbReference type="STRING" id="908337.HMPREF9257_0659"/>
<evidence type="ECO:0000256" key="10">
    <source>
        <dbReference type="ARBA" id="ARBA00022840"/>
    </source>
</evidence>
<reference evidence="19 20" key="1">
    <citation type="submission" date="2010-10" db="EMBL/GenBank/DDBJ databases">
        <authorList>
            <person name="Durkin A.S."/>
            <person name="Madupu R."/>
            <person name="Torralba M."/>
            <person name="Gillis M."/>
            <person name="Methe B."/>
            <person name="Sutton G."/>
            <person name="Nelson K.E."/>
        </authorList>
    </citation>
    <scope>NUCLEOTIDE SEQUENCE [LARGE SCALE GENOMIC DNA]</scope>
    <source>
        <strain evidence="19 20">ACS-139-V-Col8</strain>
    </source>
</reference>
<dbReference type="FunFam" id="1.10.287.130:FF:000001">
    <property type="entry name" value="Two-component sensor histidine kinase"/>
    <property type="match status" value="1"/>
</dbReference>
<evidence type="ECO:0000256" key="11">
    <source>
        <dbReference type="ARBA" id="ARBA00022989"/>
    </source>
</evidence>
<evidence type="ECO:0000256" key="13">
    <source>
        <dbReference type="ARBA" id="ARBA00023136"/>
    </source>
</evidence>
<dbReference type="PRINTS" id="PR00344">
    <property type="entry name" value="BCTRLSENSOR"/>
</dbReference>
<dbReference type="InterPro" id="IPR036890">
    <property type="entry name" value="HATPase_C_sf"/>
</dbReference>
<comment type="caution">
    <text evidence="19">The sequence shown here is derived from an EMBL/GenBank/DDBJ whole genome shotgun (WGS) entry which is preliminary data.</text>
</comment>
<feature type="domain" description="HAMP" evidence="18">
    <location>
        <begin position="205"/>
        <end position="257"/>
    </location>
</feature>
<comment type="catalytic activity">
    <reaction evidence="1">
        <text>ATP + protein L-histidine = ADP + protein N-phospho-L-histidine.</text>
        <dbReference type="EC" id="2.7.13.3"/>
    </reaction>
</comment>
<evidence type="ECO:0000256" key="12">
    <source>
        <dbReference type="ARBA" id="ARBA00023012"/>
    </source>
</evidence>
<dbReference type="CDD" id="cd06225">
    <property type="entry name" value="HAMP"/>
    <property type="match status" value="1"/>
</dbReference>
<evidence type="ECO:0000256" key="5">
    <source>
        <dbReference type="ARBA" id="ARBA00022553"/>
    </source>
</evidence>
<dbReference type="GO" id="GO:0004721">
    <property type="term" value="F:phosphoprotein phosphatase activity"/>
    <property type="evidence" value="ECO:0007669"/>
    <property type="project" value="TreeGrafter"/>
</dbReference>
<dbReference type="RefSeq" id="WP_006418733.1">
    <property type="nucleotide sequence ID" value="NZ_AENN01000017.1"/>
</dbReference>
<dbReference type="Gene3D" id="1.10.8.500">
    <property type="entry name" value="HAMP domain in histidine kinase"/>
    <property type="match status" value="1"/>
</dbReference>
<evidence type="ECO:0000259" key="17">
    <source>
        <dbReference type="PROSITE" id="PS50112"/>
    </source>
</evidence>
<dbReference type="GO" id="GO:0016036">
    <property type="term" value="P:cellular response to phosphate starvation"/>
    <property type="evidence" value="ECO:0007669"/>
    <property type="project" value="TreeGrafter"/>
</dbReference>
<dbReference type="OrthoDB" id="9813151at2"/>
<evidence type="ECO:0000256" key="3">
    <source>
        <dbReference type="ARBA" id="ARBA00012438"/>
    </source>
</evidence>
<dbReference type="InterPro" id="IPR036097">
    <property type="entry name" value="HisK_dim/P_sf"/>
</dbReference>
<evidence type="ECO:0000256" key="4">
    <source>
        <dbReference type="ARBA" id="ARBA00022475"/>
    </source>
</evidence>
<dbReference type="Gene3D" id="1.10.287.130">
    <property type="match status" value="1"/>
</dbReference>
<keyword evidence="12" id="KW-0902">Two-component regulatory system</keyword>
<evidence type="ECO:0000259" key="16">
    <source>
        <dbReference type="PROSITE" id="PS50109"/>
    </source>
</evidence>
<feature type="coiled-coil region" evidence="14">
    <location>
        <begin position="238"/>
        <end position="265"/>
    </location>
</feature>
<dbReference type="InterPro" id="IPR003661">
    <property type="entry name" value="HisK_dim/P_dom"/>
</dbReference>
<dbReference type="EC" id="2.7.13.3" evidence="3"/>
<evidence type="ECO:0000259" key="18">
    <source>
        <dbReference type="PROSITE" id="PS50885"/>
    </source>
</evidence>
<dbReference type="SUPFAM" id="SSF103190">
    <property type="entry name" value="Sensory domain-like"/>
    <property type="match status" value="1"/>
</dbReference>
<sequence length="618" mass="70237">MKRRTFHIFQSIYFKIPLLFLFILMVSFQFIGVFFIDKLENQSVNSFKSQINTQGDFLASNLIPILTDENLSEDDLTLRLDQTIDTFSSSNPTKIWVLNPNQTILATDQDIERTQVGAQYNNAAVQEVLLSRSSFAGEIDSNTRQPIYQLVKPIISNDSQVLGAIVIEASMEHIVTQTRDIIQLFLQSVLLAIVIAMTIAFFLSQGLTRPIENIRQQAIRIAEGVYDYPAHVFGKDELGELALTINELADKVKDAQESTESEKQRLDGVLRHMRDGVISTDRRGRVALVNDRALYLLNIYQEQAIGKSIVELLDLADDYSVHDLMFEDHEVKIEKTIKDIQTIIKAEFSVIRRDTGFVTGLVCVLTDVTEQEKTNQERRDFVSNVSHELRTPLTSVKSYSEALLDGALQDTSLAQPFLEVIQLESNRMIRMVSNLLDLSKIDGGQIILQKDLVDFKRVVDHIVDRMEFTLESGQRDKNYKIVRHYTPRDIYVDIDQDRMTQVIDNLINNAIKYSPDGGKITIGLEDNRDSVIFSVSDQGLGISQVDAEHLFERFYRVDKARSREQGGSGLGLAISKEVVELHGGRIWVESIENEGSTFSFELPFTSMDELEGEWEEFE</sequence>
<evidence type="ECO:0000256" key="14">
    <source>
        <dbReference type="SAM" id="Coils"/>
    </source>
</evidence>
<dbReference type="Pfam" id="PF00512">
    <property type="entry name" value="HisKA"/>
    <property type="match status" value="1"/>
</dbReference>
<dbReference type="InterPro" id="IPR004358">
    <property type="entry name" value="Sig_transdc_His_kin-like_C"/>
</dbReference>
<dbReference type="CDD" id="cd00130">
    <property type="entry name" value="PAS"/>
    <property type="match status" value="1"/>
</dbReference>
<dbReference type="SUPFAM" id="SSF55785">
    <property type="entry name" value="PYP-like sensor domain (PAS domain)"/>
    <property type="match status" value="1"/>
</dbReference>
<dbReference type="PANTHER" id="PTHR45453">
    <property type="entry name" value="PHOSPHATE REGULON SENSOR PROTEIN PHOR"/>
    <property type="match status" value="1"/>
</dbReference>
<dbReference type="InterPro" id="IPR049814">
    <property type="entry name" value="Resp_reg_WalK"/>
</dbReference>
<feature type="domain" description="PAS" evidence="17">
    <location>
        <begin position="262"/>
        <end position="347"/>
    </location>
</feature>
<dbReference type="GO" id="GO:0005886">
    <property type="term" value="C:plasma membrane"/>
    <property type="evidence" value="ECO:0007669"/>
    <property type="project" value="UniProtKB-SubCell"/>
</dbReference>
<keyword evidence="9" id="KW-0418">Kinase</keyword>
<keyword evidence="5" id="KW-0597">Phosphoprotein</keyword>
<dbReference type="GO" id="GO:0006355">
    <property type="term" value="P:regulation of DNA-templated transcription"/>
    <property type="evidence" value="ECO:0007669"/>
    <property type="project" value="InterPro"/>
</dbReference>
<dbReference type="InterPro" id="IPR050351">
    <property type="entry name" value="BphY/WalK/GraS-like"/>
</dbReference>
<dbReference type="PROSITE" id="PS50109">
    <property type="entry name" value="HIS_KIN"/>
    <property type="match status" value="1"/>
</dbReference>
<dbReference type="SMART" id="SM00304">
    <property type="entry name" value="HAMP"/>
    <property type="match status" value="1"/>
</dbReference>
<dbReference type="InterPro" id="IPR005467">
    <property type="entry name" value="His_kinase_dom"/>
</dbReference>
<dbReference type="InterPro" id="IPR029151">
    <property type="entry name" value="Sensor-like_sf"/>
</dbReference>
<dbReference type="NCBIfam" id="TIGR00229">
    <property type="entry name" value="sensory_box"/>
    <property type="match status" value="1"/>
</dbReference>
<dbReference type="GO" id="GO:0000155">
    <property type="term" value="F:phosphorelay sensor kinase activity"/>
    <property type="evidence" value="ECO:0007669"/>
    <property type="project" value="InterPro"/>
</dbReference>
<comment type="subcellular location">
    <subcellularLocation>
        <location evidence="2">Cell membrane</location>
        <topology evidence="2">Multi-pass membrane protein</topology>
    </subcellularLocation>
</comment>
<dbReference type="SUPFAM" id="SSF47384">
    <property type="entry name" value="Homodimeric domain of signal transducing histidine kinase"/>
    <property type="match status" value="1"/>
</dbReference>
<evidence type="ECO:0000256" key="1">
    <source>
        <dbReference type="ARBA" id="ARBA00000085"/>
    </source>
</evidence>
<dbReference type="SUPFAM" id="SSF158472">
    <property type="entry name" value="HAMP domain-like"/>
    <property type="match status" value="1"/>
</dbReference>
<dbReference type="Gene3D" id="3.30.565.10">
    <property type="entry name" value="Histidine kinase-like ATPase, C-terminal domain"/>
    <property type="match status" value="1"/>
</dbReference>
<organism evidence="19 20">
    <name type="scientific">Eremococcus coleocola ACS-139-V-Col8</name>
    <dbReference type="NCBI Taxonomy" id="908337"/>
    <lineage>
        <taxon>Bacteria</taxon>
        <taxon>Bacillati</taxon>
        <taxon>Bacillota</taxon>
        <taxon>Bacilli</taxon>
        <taxon>Lactobacillales</taxon>
        <taxon>Aerococcaceae</taxon>
        <taxon>Eremococcus</taxon>
    </lineage>
</organism>
<name>E4KQU9_9LACT</name>
<proteinExistence type="predicted"/>
<dbReference type="InterPro" id="IPR013767">
    <property type="entry name" value="PAS_fold"/>
</dbReference>
<dbReference type="Gene3D" id="3.30.450.20">
    <property type="entry name" value="PAS domain"/>
    <property type="match status" value="2"/>
</dbReference>
<keyword evidence="4" id="KW-1003">Cell membrane</keyword>
<keyword evidence="6" id="KW-0808">Transferase</keyword>
<dbReference type="InterPro" id="IPR003594">
    <property type="entry name" value="HATPase_dom"/>
</dbReference>
<dbReference type="Pfam" id="PF00989">
    <property type="entry name" value="PAS"/>
    <property type="match status" value="1"/>
</dbReference>
<evidence type="ECO:0000256" key="15">
    <source>
        <dbReference type="SAM" id="Phobius"/>
    </source>
</evidence>
<protein>
    <recommendedName>
        <fullName evidence="3">histidine kinase</fullName>
        <ecNumber evidence="3">2.7.13.3</ecNumber>
    </recommendedName>
</protein>
<gene>
    <name evidence="19" type="ORF">HMPREF9257_0659</name>
</gene>
<dbReference type="PROSITE" id="PS50112">
    <property type="entry name" value="PAS"/>
    <property type="match status" value="1"/>
</dbReference>
<feature type="domain" description="Histidine kinase" evidence="16">
    <location>
        <begin position="384"/>
        <end position="606"/>
    </location>
</feature>
<dbReference type="InterPro" id="IPR000014">
    <property type="entry name" value="PAS"/>
</dbReference>
<evidence type="ECO:0000256" key="2">
    <source>
        <dbReference type="ARBA" id="ARBA00004651"/>
    </source>
</evidence>
<evidence type="ECO:0000256" key="9">
    <source>
        <dbReference type="ARBA" id="ARBA00022777"/>
    </source>
</evidence>
<dbReference type="GO" id="GO:0005524">
    <property type="term" value="F:ATP binding"/>
    <property type="evidence" value="ECO:0007669"/>
    <property type="project" value="UniProtKB-KW"/>
</dbReference>
<dbReference type="InterPro" id="IPR003660">
    <property type="entry name" value="HAMP_dom"/>
</dbReference>
<evidence type="ECO:0000313" key="19">
    <source>
        <dbReference type="EMBL" id="EFR30573.1"/>
    </source>
</evidence>
<evidence type="ECO:0000256" key="7">
    <source>
        <dbReference type="ARBA" id="ARBA00022692"/>
    </source>
</evidence>
<dbReference type="InterPro" id="IPR057640">
    <property type="entry name" value="Cache_WalK"/>
</dbReference>
<dbReference type="FunFam" id="3.30.565.10:FF:000006">
    <property type="entry name" value="Sensor histidine kinase WalK"/>
    <property type="match status" value="1"/>
</dbReference>
<evidence type="ECO:0000313" key="20">
    <source>
        <dbReference type="Proteomes" id="UP000005990"/>
    </source>
</evidence>
<accession>E4KQU9</accession>
<evidence type="ECO:0000256" key="8">
    <source>
        <dbReference type="ARBA" id="ARBA00022741"/>
    </source>
</evidence>
<dbReference type="PROSITE" id="PS50885">
    <property type="entry name" value="HAMP"/>
    <property type="match status" value="1"/>
</dbReference>
<dbReference type="SMART" id="SM00388">
    <property type="entry name" value="HisKA"/>
    <property type="match status" value="1"/>
</dbReference>
<feature type="transmembrane region" description="Helical" evidence="15">
    <location>
        <begin position="12"/>
        <end position="36"/>
    </location>
</feature>